<sequence length="144" mass="16055">LNISQDSRISKPGWMGVNASQDMRAKIQEALTQPLGFASTIFSGIKLIPYVLHLAAAVCDGAKRMFLYRSQLTPNMLHNLLPKVHEAVPRFVAAIRHPFSKDSVLRKSRGDHWFSIAGHDRNNKQVGSPYAHPPLACLRHPLLP</sequence>
<accession>A0A9P5P7S2</accession>
<dbReference type="EMBL" id="JADNRY010000459">
    <property type="protein sequence ID" value="KAF9050951.1"/>
    <property type="molecule type" value="Genomic_DNA"/>
</dbReference>
<reference evidence="1" key="1">
    <citation type="submission" date="2020-11" db="EMBL/GenBank/DDBJ databases">
        <authorList>
            <consortium name="DOE Joint Genome Institute"/>
            <person name="Ahrendt S."/>
            <person name="Riley R."/>
            <person name="Andreopoulos W."/>
            <person name="Labutti K."/>
            <person name="Pangilinan J."/>
            <person name="Ruiz-Duenas F.J."/>
            <person name="Barrasa J.M."/>
            <person name="Sanchez-Garcia M."/>
            <person name="Camarero S."/>
            <person name="Miyauchi S."/>
            <person name="Serrano A."/>
            <person name="Linde D."/>
            <person name="Babiker R."/>
            <person name="Drula E."/>
            <person name="Ayuso-Fernandez I."/>
            <person name="Pacheco R."/>
            <person name="Padilla G."/>
            <person name="Ferreira P."/>
            <person name="Barriuso J."/>
            <person name="Kellner H."/>
            <person name="Castanera R."/>
            <person name="Alfaro M."/>
            <person name="Ramirez L."/>
            <person name="Pisabarro A.G."/>
            <person name="Kuo A."/>
            <person name="Tritt A."/>
            <person name="Lipzen A."/>
            <person name="He G."/>
            <person name="Yan M."/>
            <person name="Ng V."/>
            <person name="Cullen D."/>
            <person name="Martin F."/>
            <person name="Rosso M.-N."/>
            <person name="Henrissat B."/>
            <person name="Hibbett D."/>
            <person name="Martinez A.T."/>
            <person name="Grigoriev I.V."/>
        </authorList>
    </citation>
    <scope>NUCLEOTIDE SEQUENCE</scope>
    <source>
        <strain evidence="1">AH 40177</strain>
    </source>
</reference>
<dbReference type="OrthoDB" id="3010075at2759"/>
<comment type="caution">
    <text evidence="1">The sequence shown here is derived from an EMBL/GenBank/DDBJ whole genome shotgun (WGS) entry which is preliminary data.</text>
</comment>
<gene>
    <name evidence="1" type="ORF">BDP27DRAFT_1242819</name>
</gene>
<name>A0A9P5P7S2_9AGAR</name>
<organism evidence="1 2">
    <name type="scientific">Rhodocollybia butyracea</name>
    <dbReference type="NCBI Taxonomy" id="206335"/>
    <lineage>
        <taxon>Eukaryota</taxon>
        <taxon>Fungi</taxon>
        <taxon>Dikarya</taxon>
        <taxon>Basidiomycota</taxon>
        <taxon>Agaricomycotina</taxon>
        <taxon>Agaricomycetes</taxon>
        <taxon>Agaricomycetidae</taxon>
        <taxon>Agaricales</taxon>
        <taxon>Marasmiineae</taxon>
        <taxon>Omphalotaceae</taxon>
        <taxon>Rhodocollybia</taxon>
    </lineage>
</organism>
<evidence type="ECO:0000313" key="1">
    <source>
        <dbReference type="EMBL" id="KAF9050951.1"/>
    </source>
</evidence>
<evidence type="ECO:0000313" key="2">
    <source>
        <dbReference type="Proteomes" id="UP000772434"/>
    </source>
</evidence>
<keyword evidence="2" id="KW-1185">Reference proteome</keyword>
<dbReference type="AlphaFoldDB" id="A0A9P5P7S2"/>
<feature type="non-terminal residue" evidence="1">
    <location>
        <position position="1"/>
    </location>
</feature>
<protein>
    <submittedName>
        <fullName evidence="1">Uncharacterized protein</fullName>
    </submittedName>
</protein>
<dbReference type="Proteomes" id="UP000772434">
    <property type="component" value="Unassembled WGS sequence"/>
</dbReference>
<proteinExistence type="predicted"/>